<evidence type="ECO:0000313" key="1">
    <source>
        <dbReference type="EMBL" id="JAH07278.1"/>
    </source>
</evidence>
<dbReference type="AlphaFoldDB" id="A0A0E9PTW2"/>
<reference evidence="1" key="1">
    <citation type="submission" date="2014-11" db="EMBL/GenBank/DDBJ databases">
        <authorList>
            <person name="Amaro Gonzalez C."/>
        </authorList>
    </citation>
    <scope>NUCLEOTIDE SEQUENCE</scope>
</reference>
<protein>
    <submittedName>
        <fullName evidence="1">Uncharacterized protein</fullName>
    </submittedName>
</protein>
<proteinExistence type="predicted"/>
<name>A0A0E9PTW2_ANGAN</name>
<accession>A0A0E9PTW2</accession>
<sequence length="58" mass="6615">MYATDLSVPNQGDIHLRCMFPALSERAQQALYHKHSKCKAMTTFKLHHGHVTNCQQCS</sequence>
<organism evidence="1">
    <name type="scientific">Anguilla anguilla</name>
    <name type="common">European freshwater eel</name>
    <name type="synonym">Muraena anguilla</name>
    <dbReference type="NCBI Taxonomy" id="7936"/>
    <lineage>
        <taxon>Eukaryota</taxon>
        <taxon>Metazoa</taxon>
        <taxon>Chordata</taxon>
        <taxon>Craniata</taxon>
        <taxon>Vertebrata</taxon>
        <taxon>Euteleostomi</taxon>
        <taxon>Actinopterygii</taxon>
        <taxon>Neopterygii</taxon>
        <taxon>Teleostei</taxon>
        <taxon>Anguilliformes</taxon>
        <taxon>Anguillidae</taxon>
        <taxon>Anguilla</taxon>
    </lineage>
</organism>
<dbReference type="EMBL" id="GBXM01101299">
    <property type="protein sequence ID" value="JAH07278.1"/>
    <property type="molecule type" value="Transcribed_RNA"/>
</dbReference>
<reference evidence="1" key="2">
    <citation type="journal article" date="2015" name="Fish Shellfish Immunol.">
        <title>Early steps in the European eel (Anguilla anguilla)-Vibrio vulnificus interaction in the gills: Role of the RtxA13 toxin.</title>
        <authorList>
            <person name="Callol A."/>
            <person name="Pajuelo D."/>
            <person name="Ebbesson L."/>
            <person name="Teles M."/>
            <person name="MacKenzie S."/>
            <person name="Amaro C."/>
        </authorList>
    </citation>
    <scope>NUCLEOTIDE SEQUENCE</scope>
</reference>